<evidence type="ECO:0000313" key="6">
    <source>
        <dbReference type="Proteomes" id="UP000199202"/>
    </source>
</evidence>
<dbReference type="Gene3D" id="1.10.10.10">
    <property type="entry name" value="Winged helix-like DNA-binding domain superfamily/Winged helix DNA-binding domain"/>
    <property type="match status" value="1"/>
</dbReference>
<evidence type="ECO:0000256" key="3">
    <source>
        <dbReference type="ARBA" id="ARBA00023163"/>
    </source>
</evidence>
<feature type="domain" description="HTH gntR-type" evidence="4">
    <location>
        <begin position="22"/>
        <end position="92"/>
    </location>
</feature>
<dbReference type="Pfam" id="PF00392">
    <property type="entry name" value="GntR"/>
    <property type="match status" value="1"/>
</dbReference>
<dbReference type="Pfam" id="PF07729">
    <property type="entry name" value="FCD"/>
    <property type="match status" value="1"/>
</dbReference>
<dbReference type="PRINTS" id="PR00035">
    <property type="entry name" value="HTHGNTR"/>
</dbReference>
<protein>
    <submittedName>
        <fullName evidence="5">DNA-binding transcriptional regulator, FadR family</fullName>
    </submittedName>
</protein>
<dbReference type="GO" id="GO:0003677">
    <property type="term" value="F:DNA binding"/>
    <property type="evidence" value="ECO:0007669"/>
    <property type="project" value="UniProtKB-KW"/>
</dbReference>
<dbReference type="InterPro" id="IPR008920">
    <property type="entry name" value="TF_FadR/GntR_C"/>
</dbReference>
<dbReference type="RefSeq" id="WP_090946618.1">
    <property type="nucleotide sequence ID" value="NZ_FNDJ01000042.1"/>
</dbReference>
<evidence type="ECO:0000256" key="1">
    <source>
        <dbReference type="ARBA" id="ARBA00023015"/>
    </source>
</evidence>
<evidence type="ECO:0000256" key="2">
    <source>
        <dbReference type="ARBA" id="ARBA00023125"/>
    </source>
</evidence>
<dbReference type="SUPFAM" id="SSF48008">
    <property type="entry name" value="GntR ligand-binding domain-like"/>
    <property type="match status" value="1"/>
</dbReference>
<dbReference type="SMART" id="SM00345">
    <property type="entry name" value="HTH_GNTR"/>
    <property type="match status" value="1"/>
</dbReference>
<dbReference type="CDD" id="cd07377">
    <property type="entry name" value="WHTH_GntR"/>
    <property type="match status" value="1"/>
</dbReference>
<dbReference type="PANTHER" id="PTHR43537">
    <property type="entry name" value="TRANSCRIPTIONAL REGULATOR, GNTR FAMILY"/>
    <property type="match status" value="1"/>
</dbReference>
<dbReference type="AlphaFoldDB" id="A0A1G9SPG6"/>
<dbReference type="PROSITE" id="PS50949">
    <property type="entry name" value="HTH_GNTR"/>
    <property type="match status" value="1"/>
</dbReference>
<dbReference type="STRING" id="633440.SAMN05421869_14210"/>
<organism evidence="5 6">
    <name type="scientific">Nonomuraea jiangxiensis</name>
    <dbReference type="NCBI Taxonomy" id="633440"/>
    <lineage>
        <taxon>Bacteria</taxon>
        <taxon>Bacillati</taxon>
        <taxon>Actinomycetota</taxon>
        <taxon>Actinomycetes</taxon>
        <taxon>Streptosporangiales</taxon>
        <taxon>Streptosporangiaceae</taxon>
        <taxon>Nonomuraea</taxon>
    </lineage>
</organism>
<accession>A0A1G9SPG6</accession>
<keyword evidence="2 5" id="KW-0238">DNA-binding</keyword>
<dbReference type="Gene3D" id="1.20.120.530">
    <property type="entry name" value="GntR ligand-binding domain-like"/>
    <property type="match status" value="1"/>
</dbReference>
<name>A0A1G9SPG6_9ACTN</name>
<sequence>MGTTRSGSSADPAELFSPVNVDRVSQVIVDQVKLLIRDGQLSPGDRLPSERELCQRFGVSRVTVREALRVLEASGLVTIKVGSHGGAFLTSPSAERLGAGLADLISLAPLTAANVTEARTIVELGILPLVVERATEEDIDGLLAMVEESRQAVEKGEYAVEMSAAFHTRVAACTHNPAIEMLVQSFHGPLLMSLQESHVDAPMGHQGTDEHRALTYAIKDRDPAAAREIMTRHLERTARRVRRDG</sequence>
<dbReference type="InterPro" id="IPR036388">
    <property type="entry name" value="WH-like_DNA-bd_sf"/>
</dbReference>
<evidence type="ECO:0000313" key="5">
    <source>
        <dbReference type="EMBL" id="SDM36715.1"/>
    </source>
</evidence>
<dbReference type="Proteomes" id="UP000199202">
    <property type="component" value="Unassembled WGS sequence"/>
</dbReference>
<keyword evidence="3" id="KW-0804">Transcription</keyword>
<proteinExistence type="predicted"/>
<dbReference type="EMBL" id="FNDJ01000042">
    <property type="protein sequence ID" value="SDM36715.1"/>
    <property type="molecule type" value="Genomic_DNA"/>
</dbReference>
<dbReference type="InterPro" id="IPR000524">
    <property type="entry name" value="Tscrpt_reg_HTH_GntR"/>
</dbReference>
<dbReference type="InterPro" id="IPR036390">
    <property type="entry name" value="WH_DNA-bd_sf"/>
</dbReference>
<dbReference type="SMART" id="SM00895">
    <property type="entry name" value="FCD"/>
    <property type="match status" value="1"/>
</dbReference>
<dbReference type="GO" id="GO:0003700">
    <property type="term" value="F:DNA-binding transcription factor activity"/>
    <property type="evidence" value="ECO:0007669"/>
    <property type="project" value="InterPro"/>
</dbReference>
<keyword evidence="1" id="KW-0805">Transcription regulation</keyword>
<dbReference type="PANTHER" id="PTHR43537:SF5">
    <property type="entry name" value="UXU OPERON TRANSCRIPTIONAL REGULATOR"/>
    <property type="match status" value="1"/>
</dbReference>
<dbReference type="SUPFAM" id="SSF46785">
    <property type="entry name" value="Winged helix' DNA-binding domain"/>
    <property type="match status" value="1"/>
</dbReference>
<evidence type="ECO:0000259" key="4">
    <source>
        <dbReference type="PROSITE" id="PS50949"/>
    </source>
</evidence>
<dbReference type="InterPro" id="IPR011711">
    <property type="entry name" value="GntR_C"/>
</dbReference>
<reference evidence="5 6" key="1">
    <citation type="submission" date="2016-10" db="EMBL/GenBank/DDBJ databases">
        <authorList>
            <person name="de Groot N.N."/>
        </authorList>
    </citation>
    <scope>NUCLEOTIDE SEQUENCE [LARGE SCALE GENOMIC DNA]</scope>
    <source>
        <strain evidence="5 6">CGMCC 4.6533</strain>
    </source>
</reference>
<dbReference type="OrthoDB" id="4535513at2"/>
<gene>
    <name evidence="5" type="ORF">SAMN05421869_14210</name>
</gene>
<keyword evidence="6" id="KW-1185">Reference proteome</keyword>